<comment type="caution">
    <text evidence="1">The sequence shown here is derived from an EMBL/GenBank/DDBJ whole genome shotgun (WGS) entry which is preliminary data.</text>
</comment>
<reference evidence="1" key="1">
    <citation type="submission" date="2020-06" db="EMBL/GenBank/DDBJ databases">
        <title>Draft genome of Bugula neritina, a colonial animal packing powerful symbionts and potential medicines.</title>
        <authorList>
            <person name="Rayko M."/>
        </authorList>
    </citation>
    <scope>NUCLEOTIDE SEQUENCE [LARGE SCALE GENOMIC DNA]</scope>
    <source>
        <strain evidence="1">Kwan_BN1</strain>
    </source>
</reference>
<dbReference type="Gene3D" id="3.10.100.10">
    <property type="entry name" value="Mannose-Binding Protein A, subunit A"/>
    <property type="match status" value="1"/>
</dbReference>
<evidence type="ECO:0000313" key="2">
    <source>
        <dbReference type="Proteomes" id="UP000593567"/>
    </source>
</evidence>
<protein>
    <recommendedName>
        <fullName evidence="3">C-type lectin domain-containing protein</fullName>
    </recommendedName>
</protein>
<accession>A0A7J7JZB9</accession>
<dbReference type="Proteomes" id="UP000593567">
    <property type="component" value="Unassembled WGS sequence"/>
</dbReference>
<evidence type="ECO:0008006" key="3">
    <source>
        <dbReference type="Google" id="ProtNLM"/>
    </source>
</evidence>
<dbReference type="EMBL" id="VXIV02001642">
    <property type="protein sequence ID" value="KAF6031054.1"/>
    <property type="molecule type" value="Genomic_DNA"/>
</dbReference>
<dbReference type="CDD" id="cd00037">
    <property type="entry name" value="CLECT"/>
    <property type="match status" value="1"/>
</dbReference>
<dbReference type="InterPro" id="IPR016186">
    <property type="entry name" value="C-type_lectin-like/link_sf"/>
</dbReference>
<keyword evidence="2" id="KW-1185">Reference proteome</keyword>
<proteinExistence type="predicted"/>
<dbReference type="InterPro" id="IPR016187">
    <property type="entry name" value="CTDL_fold"/>
</dbReference>
<sequence length="130" mass="14536">MPLVYMYTGGDDNSNQQMSIEYGCPEGWIHVTTDLEGELPAGIVQDTTCAKLFTAAKTFNEAKESCRNEGAFLVNLDRNGLNRKLFDPAYTDTPISAYFAGKLVYYSNYISTACYKELNIAEKRKASFKT</sequence>
<dbReference type="AlphaFoldDB" id="A0A7J7JZB9"/>
<organism evidence="1 2">
    <name type="scientific">Bugula neritina</name>
    <name type="common">Brown bryozoan</name>
    <name type="synonym">Sertularia neritina</name>
    <dbReference type="NCBI Taxonomy" id="10212"/>
    <lineage>
        <taxon>Eukaryota</taxon>
        <taxon>Metazoa</taxon>
        <taxon>Spiralia</taxon>
        <taxon>Lophotrochozoa</taxon>
        <taxon>Bryozoa</taxon>
        <taxon>Gymnolaemata</taxon>
        <taxon>Cheilostomatida</taxon>
        <taxon>Flustrina</taxon>
        <taxon>Buguloidea</taxon>
        <taxon>Bugulidae</taxon>
        <taxon>Bugula</taxon>
    </lineage>
</organism>
<evidence type="ECO:0000313" key="1">
    <source>
        <dbReference type="EMBL" id="KAF6031054.1"/>
    </source>
</evidence>
<dbReference type="SUPFAM" id="SSF56436">
    <property type="entry name" value="C-type lectin-like"/>
    <property type="match status" value="1"/>
</dbReference>
<name>A0A7J7JZB9_BUGNE</name>
<gene>
    <name evidence="1" type="ORF">EB796_010649</name>
</gene>